<protein>
    <recommendedName>
        <fullName evidence="3">Pyrrolo-quinoline quinone repeat domain-containing protein</fullName>
    </recommendedName>
</protein>
<dbReference type="InterPro" id="IPR015943">
    <property type="entry name" value="WD40/YVTN_repeat-like_dom_sf"/>
</dbReference>
<dbReference type="Gene3D" id="2.130.10.10">
    <property type="entry name" value="YVTN repeat-like/Quinoprotein amine dehydrogenase"/>
    <property type="match status" value="1"/>
</dbReference>
<dbReference type="InterPro" id="IPR002372">
    <property type="entry name" value="PQQ_rpt_dom"/>
</dbReference>
<gene>
    <name evidence="4" type="ORF">DKT69_13810</name>
</gene>
<dbReference type="EMBL" id="QGKS01000208">
    <property type="protein sequence ID" value="PWR14919.1"/>
    <property type="molecule type" value="Genomic_DNA"/>
</dbReference>
<dbReference type="AlphaFoldDB" id="A0A317DJJ3"/>
<dbReference type="Pfam" id="PF13360">
    <property type="entry name" value="PQQ_2"/>
    <property type="match status" value="1"/>
</dbReference>
<feature type="domain" description="Pyrrolo-quinoline quinone repeat" evidence="3">
    <location>
        <begin position="114"/>
        <end position="282"/>
    </location>
</feature>
<feature type="region of interest" description="Disordered" evidence="1">
    <location>
        <begin position="1"/>
        <end position="35"/>
    </location>
</feature>
<comment type="caution">
    <text evidence="4">The sequence shown here is derived from an EMBL/GenBank/DDBJ whole genome shotgun (WGS) entry which is preliminary data.</text>
</comment>
<sequence length="488" mass="51567">MPPGAPSGAAPAAPWPHGTPGGDAPGVPGSAAPTARGGRRRALWISIGAVAALAGVATAAVLYLTRDRHPELDFQAFDNGTRIPAGADRPSDMFTATLGDRAYLAYPRDDDRLEVVAVDAGTGKELWRRQSAVPAEQWDRIVALPDAVALVADAAGTSTPRELEVLDAGSGRQRWHHPVHGDDEFFFGTDVMVLADRDGHRLVGLRVSDGTEKWSRADPRDQYGNSRTSVHLVTSEEGLAGPGFAGGGARDPWQGEVRRIVQVSSDRSVRLIDMATGAVLRRRTNVAEPDDLVVAHSDGLYVANDDGGFQLLAYDLGSSAEPTVLYRAPDDRDRPKGLVPCGEHRACLLEVADADPATAVVVAAAEGKKAERWSAPGADLLVPLGERVLARRTYPDPAVTLFGPDGQRVLDARDGVAVRVDAGNLLVFAEPLGSSEDDRSVAGVGAESGRVVELGQLKDVRGESCSWNTEVIACGSAKDFVLHRFAAG</sequence>
<evidence type="ECO:0000256" key="1">
    <source>
        <dbReference type="SAM" id="MobiDB-lite"/>
    </source>
</evidence>
<proteinExistence type="predicted"/>
<evidence type="ECO:0000256" key="2">
    <source>
        <dbReference type="SAM" id="Phobius"/>
    </source>
</evidence>
<organism evidence="4 5">
    <name type="scientific">Micromonospora sicca</name>
    <dbReference type="NCBI Taxonomy" id="2202420"/>
    <lineage>
        <taxon>Bacteria</taxon>
        <taxon>Bacillati</taxon>
        <taxon>Actinomycetota</taxon>
        <taxon>Actinomycetes</taxon>
        <taxon>Micromonosporales</taxon>
        <taxon>Micromonosporaceae</taxon>
        <taxon>Micromonospora</taxon>
    </lineage>
</organism>
<name>A0A317DJJ3_9ACTN</name>
<keyword evidence="2" id="KW-0812">Transmembrane</keyword>
<evidence type="ECO:0000259" key="3">
    <source>
        <dbReference type="Pfam" id="PF13360"/>
    </source>
</evidence>
<dbReference type="SUPFAM" id="SSF50998">
    <property type="entry name" value="Quinoprotein alcohol dehydrogenase-like"/>
    <property type="match status" value="1"/>
</dbReference>
<accession>A0A317DJJ3</accession>
<dbReference type="Proteomes" id="UP000246050">
    <property type="component" value="Unassembled WGS sequence"/>
</dbReference>
<dbReference type="PANTHER" id="PTHR34512:SF30">
    <property type="entry name" value="OUTER MEMBRANE PROTEIN ASSEMBLY FACTOR BAMB"/>
    <property type="match status" value="1"/>
</dbReference>
<dbReference type="InterPro" id="IPR011047">
    <property type="entry name" value="Quinoprotein_ADH-like_sf"/>
</dbReference>
<keyword evidence="2" id="KW-0472">Membrane</keyword>
<evidence type="ECO:0000313" key="4">
    <source>
        <dbReference type="EMBL" id="PWR14919.1"/>
    </source>
</evidence>
<dbReference type="RefSeq" id="WP_109801971.1">
    <property type="nucleotide sequence ID" value="NZ_QGKS01000208.1"/>
</dbReference>
<evidence type="ECO:0000313" key="5">
    <source>
        <dbReference type="Proteomes" id="UP000246050"/>
    </source>
</evidence>
<reference evidence="4 5" key="1">
    <citation type="submission" date="2018-05" db="EMBL/GenBank/DDBJ databases">
        <title>Micromonosporas from Atacama Desert.</title>
        <authorList>
            <person name="Carro L."/>
            <person name="Golinska P."/>
            <person name="Klenk H.-P."/>
            <person name="Goodfellow M."/>
        </authorList>
    </citation>
    <scope>NUCLEOTIDE SEQUENCE [LARGE SCALE GENOMIC DNA]</scope>
    <source>
        <strain evidence="4 5">4G51</strain>
    </source>
</reference>
<feature type="transmembrane region" description="Helical" evidence="2">
    <location>
        <begin position="42"/>
        <end position="64"/>
    </location>
</feature>
<feature type="compositionally biased region" description="Low complexity" evidence="1">
    <location>
        <begin position="1"/>
        <end position="18"/>
    </location>
</feature>
<keyword evidence="2" id="KW-1133">Transmembrane helix</keyword>
<dbReference type="PANTHER" id="PTHR34512">
    <property type="entry name" value="CELL SURFACE PROTEIN"/>
    <property type="match status" value="1"/>
</dbReference>